<dbReference type="STRING" id="4572.M8B311"/>
<sequence length="457" mass="50183">MGNGWLRSITSDRMVVVAAACCSCARVEREDDWFFSGIQAGMVVNRLENSEQSPEDWNSDGDGSGGSTGLPESPCFTSRLSVLKVGSVISKFSEFKRQLVREIGFDGMLELKPWQKINLKYNAYLMDRVDVDSSIINLEGQGVLQLCDKNMNYVFGLPCGDSTIQAEGVELSAACIEYTRVAASFSDRGTHSLKAAEAYLSRCIIESSTYKIKDWNWGGYVLKNLFQAVKKFKADVLRRNPTVHIVGCHLFLQLFVLDSLELGVLNRARGVTPLIGLYDYESIKNMVEKITVNVAPGEVSFHGAASAEKLGILLREQNARGLANITEIRQAFQSNMFTFTDKPMTCIADSCTCCKAHGSKRCILKREDTNTDHVPRIASVDQAQFSTPLVSKIGPRLPAPGNHEGTVSANSSVSRKRDGSLSSSIQSGTTKKICSRDQQITKPISTIHIALVSPSLR</sequence>
<dbReference type="AlphaFoldDB" id="M8B311"/>
<name>M8B311_TRIUA</name>
<dbReference type="PANTHER" id="PTHR34835">
    <property type="entry name" value="OS07G0283600 PROTEIN-RELATED"/>
    <property type="match status" value="1"/>
</dbReference>
<protein>
    <submittedName>
        <fullName evidence="2">Uncharacterized protein</fullName>
    </submittedName>
</protein>
<evidence type="ECO:0000256" key="1">
    <source>
        <dbReference type="SAM" id="MobiDB-lite"/>
    </source>
</evidence>
<organism evidence="2">
    <name type="scientific">Triticum urartu</name>
    <name type="common">Red wild einkorn</name>
    <name type="synonym">Crithodium urartu</name>
    <dbReference type="NCBI Taxonomy" id="4572"/>
    <lineage>
        <taxon>Eukaryota</taxon>
        <taxon>Viridiplantae</taxon>
        <taxon>Streptophyta</taxon>
        <taxon>Embryophyta</taxon>
        <taxon>Tracheophyta</taxon>
        <taxon>Spermatophyta</taxon>
        <taxon>Magnoliopsida</taxon>
        <taxon>Liliopsida</taxon>
        <taxon>Poales</taxon>
        <taxon>Poaceae</taxon>
        <taxon>BOP clade</taxon>
        <taxon>Pooideae</taxon>
        <taxon>Triticodae</taxon>
        <taxon>Triticeae</taxon>
        <taxon>Triticinae</taxon>
        <taxon>Triticum</taxon>
    </lineage>
</organism>
<feature type="region of interest" description="Disordered" evidence="1">
    <location>
        <begin position="49"/>
        <end position="71"/>
    </location>
</feature>
<evidence type="ECO:0000313" key="2">
    <source>
        <dbReference type="EMBL" id="EMS67949.1"/>
    </source>
</evidence>
<feature type="compositionally biased region" description="Polar residues" evidence="1">
    <location>
        <begin position="420"/>
        <end position="434"/>
    </location>
</feature>
<reference evidence="2" key="1">
    <citation type="journal article" date="2013" name="Nature">
        <title>Draft genome of the wheat A-genome progenitor Triticum urartu.</title>
        <authorList>
            <person name="Ling H.Q."/>
            <person name="Zhao S."/>
            <person name="Liu D."/>
            <person name="Wang J."/>
            <person name="Sun H."/>
            <person name="Zhang C."/>
            <person name="Fan H."/>
            <person name="Li D."/>
            <person name="Dong L."/>
            <person name="Tao Y."/>
            <person name="Gao C."/>
            <person name="Wu H."/>
            <person name="Li Y."/>
            <person name="Cui Y."/>
            <person name="Guo X."/>
            <person name="Zheng S."/>
            <person name="Wang B."/>
            <person name="Yu K."/>
            <person name="Liang Q."/>
            <person name="Yang W."/>
            <person name="Lou X."/>
            <person name="Chen J."/>
            <person name="Feng M."/>
            <person name="Jian J."/>
            <person name="Zhang X."/>
            <person name="Luo G."/>
            <person name="Jiang Y."/>
            <person name="Liu J."/>
            <person name="Wang Z."/>
            <person name="Sha Y."/>
            <person name="Zhang B."/>
            <person name="Wu H."/>
            <person name="Tang D."/>
            <person name="Shen Q."/>
            <person name="Xue P."/>
            <person name="Zou S."/>
            <person name="Wang X."/>
            <person name="Liu X."/>
            <person name="Wang F."/>
            <person name="Yang Y."/>
            <person name="An X."/>
            <person name="Dong Z."/>
            <person name="Zhang K."/>
            <person name="Zhang X."/>
            <person name="Luo M.C."/>
            <person name="Dvorak J."/>
            <person name="Tong Y."/>
            <person name="Wang J."/>
            <person name="Yang H."/>
            <person name="Li Z."/>
            <person name="Wang D."/>
            <person name="Zhang A."/>
            <person name="Wang J."/>
        </authorList>
    </citation>
    <scope>NUCLEOTIDE SEQUENCE</scope>
</reference>
<feature type="region of interest" description="Disordered" evidence="1">
    <location>
        <begin position="393"/>
        <end position="434"/>
    </location>
</feature>
<dbReference type="EMBL" id="KD012786">
    <property type="protein sequence ID" value="EMS67949.1"/>
    <property type="molecule type" value="Genomic_DNA"/>
</dbReference>
<proteinExistence type="predicted"/>
<gene>
    <name evidence="2" type="ORF">TRIUR3_01986</name>
</gene>
<accession>M8B311</accession>
<dbReference type="eggNOG" id="ENOG502R6Z2">
    <property type="taxonomic scope" value="Eukaryota"/>
</dbReference>
<dbReference type="PANTHER" id="PTHR34835:SF63">
    <property type="entry name" value="AMINOTRANSFERASE-LIKE PLANT MOBILE DOMAIN-CONTAINING PROTEIN"/>
    <property type="match status" value="1"/>
</dbReference>